<keyword evidence="4 14" id="KW-0808">Transferase</keyword>
<feature type="binding site" evidence="14">
    <location>
        <position position="12"/>
    </location>
    <ligand>
        <name>[4Fe-4S] cluster</name>
        <dbReference type="ChEBI" id="CHEBI:49883"/>
        <label>1</label>
    </ligand>
</feature>
<evidence type="ECO:0000256" key="7">
    <source>
        <dbReference type="ARBA" id="ARBA00022723"/>
    </source>
</evidence>
<evidence type="ECO:0000256" key="14">
    <source>
        <dbReference type="HAMAP-Rule" id="MF_01864"/>
    </source>
</evidence>
<dbReference type="NCBIfam" id="TIGR01574">
    <property type="entry name" value="miaB-methiolase"/>
    <property type="match status" value="1"/>
</dbReference>
<dbReference type="GO" id="GO:0035597">
    <property type="term" value="F:tRNA-2-methylthio-N(6)-dimethylallyladenosine(37) synthase activity"/>
    <property type="evidence" value="ECO:0007669"/>
    <property type="project" value="UniProtKB-EC"/>
</dbReference>
<dbReference type="Pfam" id="PF04055">
    <property type="entry name" value="Radical_SAM"/>
    <property type="match status" value="1"/>
</dbReference>
<comment type="cofactor">
    <cofactor evidence="14">
        <name>[4Fe-4S] cluster</name>
        <dbReference type="ChEBI" id="CHEBI:49883"/>
    </cofactor>
    <text evidence="14">Binds 2 [4Fe-4S] clusters. One cluster is coordinated with 3 cysteines and an exchangeable S-adenosyl-L-methionine.</text>
</comment>
<dbReference type="SFLD" id="SFLDG01061">
    <property type="entry name" value="methylthiotransferase"/>
    <property type="match status" value="1"/>
</dbReference>
<comment type="subunit">
    <text evidence="14">Monomer.</text>
</comment>
<dbReference type="CDD" id="cd01335">
    <property type="entry name" value="Radical_SAM"/>
    <property type="match status" value="1"/>
</dbReference>
<keyword evidence="6 14" id="KW-0819">tRNA processing</keyword>
<dbReference type="Gene3D" id="3.80.30.20">
    <property type="entry name" value="tm_1862 like domain"/>
    <property type="match status" value="1"/>
</dbReference>
<dbReference type="AlphaFoldDB" id="A0AAQ1G4W0"/>
<dbReference type="InterPro" id="IPR006638">
    <property type="entry name" value="Elp3/MiaA/NifB-like_rSAM"/>
</dbReference>
<name>A0AAQ1G4W0_9GAMM</name>
<keyword evidence="8 14" id="KW-0408">Iron</keyword>
<dbReference type="PANTHER" id="PTHR43020">
    <property type="entry name" value="CDK5 REGULATORY SUBUNIT-ASSOCIATED PROTEIN 1"/>
    <property type="match status" value="1"/>
</dbReference>
<evidence type="ECO:0000256" key="11">
    <source>
        <dbReference type="ARBA" id="ARBA00050926"/>
    </source>
</evidence>
<evidence type="ECO:0000256" key="2">
    <source>
        <dbReference type="ARBA" id="ARBA00022485"/>
    </source>
</evidence>
<dbReference type="InterPro" id="IPR038135">
    <property type="entry name" value="Methylthiotransferase_N_sf"/>
</dbReference>
<evidence type="ECO:0000256" key="12">
    <source>
        <dbReference type="ARBA" id="ARBA00052380"/>
    </source>
</evidence>
<feature type="domain" description="Radical SAM core" evidence="17">
    <location>
        <begin position="143"/>
        <end position="370"/>
    </location>
</feature>
<evidence type="ECO:0000256" key="3">
    <source>
        <dbReference type="ARBA" id="ARBA00022490"/>
    </source>
</evidence>
<feature type="binding site" evidence="14">
    <location>
        <position position="49"/>
    </location>
    <ligand>
        <name>[4Fe-4S] cluster</name>
        <dbReference type="ChEBI" id="CHEBI:49883"/>
        <label>1</label>
    </ligand>
</feature>
<dbReference type="PROSITE" id="PS01278">
    <property type="entry name" value="MTTASE_RADICAL"/>
    <property type="match status" value="1"/>
</dbReference>
<keyword evidence="2 14" id="KW-0004">4Fe-4S</keyword>
<feature type="domain" description="MTTase N-terminal" evidence="16">
    <location>
        <begin position="3"/>
        <end position="120"/>
    </location>
</feature>
<dbReference type="InterPro" id="IPR007197">
    <property type="entry name" value="rSAM"/>
</dbReference>
<keyword evidence="5 14" id="KW-0949">S-adenosyl-L-methionine</keyword>
<feature type="binding site" evidence="14">
    <location>
        <position position="161"/>
    </location>
    <ligand>
        <name>[4Fe-4S] cluster</name>
        <dbReference type="ChEBI" id="CHEBI:49883"/>
        <label>2</label>
        <note>4Fe-4S-S-AdoMet</note>
    </ligand>
</feature>
<evidence type="ECO:0000256" key="9">
    <source>
        <dbReference type="ARBA" id="ARBA00023014"/>
    </source>
</evidence>
<dbReference type="PROSITE" id="PS51449">
    <property type="entry name" value="MTTASE_N"/>
    <property type="match status" value="1"/>
</dbReference>
<comment type="catalytic activity">
    <reaction evidence="11">
        <text>N(6)-dimethylallyladenosine(37) in tRNA + (sulfur carrier)-SH + AH2 + S-adenosyl-L-methionine = 2-thio-N(6)-dimethylallyladenosine(37) in tRNA + (sulfur carrier)-H + 5'-deoxyadenosine + L-methionine + A + H(+)</text>
        <dbReference type="Rhea" id="RHEA:36339"/>
        <dbReference type="Rhea" id="RHEA-COMP:10375"/>
        <dbReference type="Rhea" id="RHEA-COMP:10377"/>
        <dbReference type="Rhea" id="RHEA-COMP:14737"/>
        <dbReference type="Rhea" id="RHEA-COMP:14739"/>
        <dbReference type="ChEBI" id="CHEBI:13193"/>
        <dbReference type="ChEBI" id="CHEBI:15378"/>
        <dbReference type="ChEBI" id="CHEBI:17319"/>
        <dbReference type="ChEBI" id="CHEBI:17499"/>
        <dbReference type="ChEBI" id="CHEBI:29917"/>
        <dbReference type="ChEBI" id="CHEBI:57844"/>
        <dbReference type="ChEBI" id="CHEBI:59789"/>
        <dbReference type="ChEBI" id="CHEBI:64428"/>
        <dbReference type="ChEBI" id="CHEBI:74415"/>
        <dbReference type="ChEBI" id="CHEBI:74416"/>
    </reaction>
    <physiologicalReaction direction="left-to-right" evidence="11">
        <dbReference type="Rhea" id="RHEA:36340"/>
    </physiologicalReaction>
</comment>
<accession>A0AAQ1G4W0</accession>
<keyword evidence="19" id="KW-1185">Reference proteome</keyword>
<gene>
    <name evidence="14" type="primary">miaB</name>
    <name evidence="18" type="ORF">SAMN05216586_101392</name>
</gene>
<keyword evidence="3 14" id="KW-0963">Cytoplasm</keyword>
<organism evidence="18 19">
    <name type="scientific">Halopseudomonas aestusnigri</name>
    <dbReference type="NCBI Taxonomy" id="857252"/>
    <lineage>
        <taxon>Bacteria</taxon>
        <taxon>Pseudomonadati</taxon>
        <taxon>Pseudomonadota</taxon>
        <taxon>Gammaproteobacteria</taxon>
        <taxon>Pseudomonadales</taxon>
        <taxon>Pseudomonadaceae</taxon>
        <taxon>Halopseudomonas</taxon>
    </lineage>
</organism>
<feature type="binding site" evidence="14">
    <location>
        <position position="83"/>
    </location>
    <ligand>
        <name>[4Fe-4S] cluster</name>
        <dbReference type="ChEBI" id="CHEBI:49883"/>
        <label>1</label>
    </ligand>
</feature>
<evidence type="ECO:0000256" key="4">
    <source>
        <dbReference type="ARBA" id="ARBA00022679"/>
    </source>
</evidence>
<dbReference type="SFLD" id="SFLDF00273">
    <property type="entry name" value="(dimethylallyl)adenosine_tRNA"/>
    <property type="match status" value="1"/>
</dbReference>
<dbReference type="InterPro" id="IPR005839">
    <property type="entry name" value="Methylthiotransferase"/>
</dbReference>
<comment type="catalytic activity">
    <reaction evidence="12">
        <text>2-thio-N(6)-dimethylallyladenosine(37) in tRNA + S-adenosyl-L-methionine = 2-methylsulfanyl-N(6)-dimethylallyladenosine(37) in tRNA + S-adenosyl-L-homocysteine + H(+)</text>
        <dbReference type="Rhea" id="RHEA:37063"/>
        <dbReference type="Rhea" id="RHEA-COMP:10376"/>
        <dbReference type="Rhea" id="RHEA-COMP:10377"/>
        <dbReference type="ChEBI" id="CHEBI:15378"/>
        <dbReference type="ChEBI" id="CHEBI:57856"/>
        <dbReference type="ChEBI" id="CHEBI:59789"/>
        <dbReference type="ChEBI" id="CHEBI:74416"/>
        <dbReference type="ChEBI" id="CHEBI:74417"/>
    </reaction>
    <physiologicalReaction direction="left-to-right" evidence="12">
        <dbReference type="Rhea" id="RHEA:37064"/>
    </physiologicalReaction>
</comment>
<dbReference type="InterPro" id="IPR002792">
    <property type="entry name" value="TRAM_dom"/>
</dbReference>
<feature type="binding site" evidence="14">
    <location>
        <position position="157"/>
    </location>
    <ligand>
        <name>[4Fe-4S] cluster</name>
        <dbReference type="ChEBI" id="CHEBI:49883"/>
        <label>2</label>
        <note>4Fe-4S-S-AdoMet</note>
    </ligand>
</feature>
<comment type="similarity">
    <text evidence="14">Belongs to the methylthiotransferase family. MiaB subfamily.</text>
</comment>
<dbReference type="GO" id="GO:0051539">
    <property type="term" value="F:4 iron, 4 sulfur cluster binding"/>
    <property type="evidence" value="ECO:0007669"/>
    <property type="project" value="UniProtKB-UniRule"/>
</dbReference>
<dbReference type="Pfam" id="PF00919">
    <property type="entry name" value="UPF0004"/>
    <property type="match status" value="1"/>
</dbReference>
<dbReference type="GO" id="GO:0005829">
    <property type="term" value="C:cytosol"/>
    <property type="evidence" value="ECO:0007669"/>
    <property type="project" value="TreeGrafter"/>
</dbReference>
<comment type="subcellular location">
    <subcellularLocation>
        <location evidence="14">Cytoplasm</location>
    </subcellularLocation>
</comment>
<dbReference type="EMBL" id="FNVE01000001">
    <property type="protein sequence ID" value="SEF56888.1"/>
    <property type="molecule type" value="Genomic_DNA"/>
</dbReference>
<evidence type="ECO:0000259" key="16">
    <source>
        <dbReference type="PROSITE" id="PS51449"/>
    </source>
</evidence>
<dbReference type="SUPFAM" id="SSF102114">
    <property type="entry name" value="Radical SAM enzymes"/>
    <property type="match status" value="1"/>
</dbReference>
<dbReference type="InterPro" id="IPR006463">
    <property type="entry name" value="MiaB_methiolase"/>
</dbReference>
<keyword evidence="7 14" id="KW-0479">Metal-binding</keyword>
<evidence type="ECO:0000313" key="19">
    <source>
        <dbReference type="Proteomes" id="UP000243518"/>
    </source>
</evidence>
<dbReference type="SFLD" id="SFLDG01082">
    <property type="entry name" value="B12-binding_domain_containing"/>
    <property type="match status" value="1"/>
</dbReference>
<comment type="function">
    <text evidence="1 14">Catalyzes the methylthiolation of N6-(dimethylallyl)adenosine (i(6)A), leading to the formation of 2-methylthio-N6-(dimethylallyl)adenosine (ms(2)i(6)A) at position 37 in tRNAs that read codons beginning with uridine.</text>
</comment>
<sequence length="441" mass="49335">MAKKLFIQTHGCQMNEYDSSRMADLLGEHQAMELTDNPDEADVILLNTCSIREKAQEKVFSELGRWRPLKEKNPELIIGVGGCVASQEGTAIRDRASYVDVVFGPQTLHRLPEMINAARTTQQPQVDVSFPEIEKFDALPEPRVDGPTAFVSIMEGCSKYCSFCVVPYTRGEEVSRPLADVLAEIVHLAENGVKEVTLLGQNVNGYRFDGTDFADLLHAVAAIDGIERIRYTTSHPLEFSDAIIQAHAEIPKLVKYLHLPVQSGSDRVLAAMKRNHTALEYKSRIRKLKAAVPDIILSSDFIIGFPGETDRDFEQTMKLVEDVGFDFSYSFIYSARPGTPAADLNDDTPMETKKQRLQILQARLNQQGFENSRRMVGTTQRILVSDFSKKDPGMLQGRTEHNRVVNFRCDNPGLIGQFVDVRIEEALPHSLRGTLISNTAH</sequence>
<evidence type="ECO:0000256" key="6">
    <source>
        <dbReference type="ARBA" id="ARBA00022694"/>
    </source>
</evidence>
<dbReference type="InterPro" id="IPR058240">
    <property type="entry name" value="rSAM_sf"/>
</dbReference>
<evidence type="ECO:0000259" key="17">
    <source>
        <dbReference type="PROSITE" id="PS51918"/>
    </source>
</evidence>
<proteinExistence type="inferred from homology"/>
<evidence type="ECO:0000256" key="1">
    <source>
        <dbReference type="ARBA" id="ARBA00003234"/>
    </source>
</evidence>
<dbReference type="InterPro" id="IPR013848">
    <property type="entry name" value="Methylthiotransferase_N"/>
</dbReference>
<dbReference type="EC" id="2.8.4.3" evidence="10 14"/>
<dbReference type="PANTHER" id="PTHR43020:SF2">
    <property type="entry name" value="MITOCHONDRIAL TRNA METHYLTHIOTRANSFERASE CDK5RAP1"/>
    <property type="match status" value="1"/>
</dbReference>
<dbReference type="FunFam" id="3.40.50.12160:FF:000001">
    <property type="entry name" value="tRNA-2-methylthio-N(6)-dimethylallyladenosine synthase"/>
    <property type="match status" value="1"/>
</dbReference>
<dbReference type="GO" id="GO:0046872">
    <property type="term" value="F:metal ion binding"/>
    <property type="evidence" value="ECO:0007669"/>
    <property type="project" value="UniProtKB-KW"/>
</dbReference>
<dbReference type="FunFam" id="3.80.30.20:FF:000001">
    <property type="entry name" value="tRNA-2-methylthio-N(6)-dimethylallyladenosine synthase 2"/>
    <property type="match status" value="1"/>
</dbReference>
<comment type="catalytic activity">
    <reaction evidence="13">
        <text>N(6)-dimethylallyladenosine(37) in tRNA + (sulfur carrier)-SH + AH2 + 2 S-adenosyl-L-methionine = 2-methylsulfanyl-N(6)-dimethylallyladenosine(37) in tRNA + (sulfur carrier)-H + 5'-deoxyadenosine + L-methionine + A + S-adenosyl-L-homocysteine + 2 H(+)</text>
        <dbReference type="Rhea" id="RHEA:37067"/>
        <dbReference type="Rhea" id="RHEA-COMP:10375"/>
        <dbReference type="Rhea" id="RHEA-COMP:10376"/>
        <dbReference type="Rhea" id="RHEA-COMP:14737"/>
        <dbReference type="Rhea" id="RHEA-COMP:14739"/>
        <dbReference type="ChEBI" id="CHEBI:13193"/>
        <dbReference type="ChEBI" id="CHEBI:15378"/>
        <dbReference type="ChEBI" id="CHEBI:17319"/>
        <dbReference type="ChEBI" id="CHEBI:17499"/>
        <dbReference type="ChEBI" id="CHEBI:29917"/>
        <dbReference type="ChEBI" id="CHEBI:57844"/>
        <dbReference type="ChEBI" id="CHEBI:57856"/>
        <dbReference type="ChEBI" id="CHEBI:59789"/>
        <dbReference type="ChEBI" id="CHEBI:64428"/>
        <dbReference type="ChEBI" id="CHEBI:74415"/>
        <dbReference type="ChEBI" id="CHEBI:74417"/>
        <dbReference type="EC" id="2.8.4.3"/>
    </reaction>
    <physiologicalReaction direction="left-to-right" evidence="13">
        <dbReference type="Rhea" id="RHEA:37068"/>
    </physiologicalReaction>
</comment>
<dbReference type="InterPro" id="IPR023404">
    <property type="entry name" value="rSAM_horseshoe"/>
</dbReference>
<evidence type="ECO:0000256" key="5">
    <source>
        <dbReference type="ARBA" id="ARBA00022691"/>
    </source>
</evidence>
<protein>
    <recommendedName>
        <fullName evidence="10 14">tRNA-2-methylthio-N(6)-dimethylallyladenosine synthase</fullName>
        <ecNumber evidence="10 14">2.8.4.3</ecNumber>
    </recommendedName>
    <alternativeName>
        <fullName evidence="14">(Dimethylallyl)adenosine tRNA methylthiotransferase MiaB</fullName>
    </alternativeName>
    <alternativeName>
        <fullName evidence="14">tRNA-i(6)A37 methylthiotransferase</fullName>
    </alternativeName>
</protein>
<dbReference type="RefSeq" id="WP_088273496.1">
    <property type="nucleotide sequence ID" value="NZ_AP027273.1"/>
</dbReference>
<evidence type="ECO:0000256" key="8">
    <source>
        <dbReference type="ARBA" id="ARBA00023004"/>
    </source>
</evidence>
<keyword evidence="9 14" id="KW-0411">Iron-sulfur</keyword>
<dbReference type="Gene3D" id="3.40.50.12160">
    <property type="entry name" value="Methylthiotransferase, N-terminal domain"/>
    <property type="match status" value="1"/>
</dbReference>
<feature type="binding site" evidence="14">
    <location>
        <position position="164"/>
    </location>
    <ligand>
        <name>[4Fe-4S] cluster</name>
        <dbReference type="ChEBI" id="CHEBI:49883"/>
        <label>2</label>
        <note>4Fe-4S-S-AdoMet</note>
    </ligand>
</feature>
<comment type="caution">
    <text evidence="18">The sequence shown here is derived from an EMBL/GenBank/DDBJ whole genome shotgun (WGS) entry which is preliminary data.</text>
</comment>
<dbReference type="Proteomes" id="UP000243518">
    <property type="component" value="Unassembled WGS sequence"/>
</dbReference>
<evidence type="ECO:0000259" key="15">
    <source>
        <dbReference type="PROSITE" id="PS50926"/>
    </source>
</evidence>
<evidence type="ECO:0000256" key="13">
    <source>
        <dbReference type="ARBA" id="ARBA00052587"/>
    </source>
</evidence>
<feature type="domain" description="TRAM" evidence="15">
    <location>
        <begin position="373"/>
        <end position="437"/>
    </location>
</feature>
<dbReference type="HAMAP" id="MF_01864">
    <property type="entry name" value="tRNA_metthiotr_MiaB"/>
    <property type="match status" value="1"/>
</dbReference>
<dbReference type="PROSITE" id="PS51918">
    <property type="entry name" value="RADICAL_SAM"/>
    <property type="match status" value="1"/>
</dbReference>
<dbReference type="NCBIfam" id="TIGR00089">
    <property type="entry name" value="MiaB/RimO family radical SAM methylthiotransferase"/>
    <property type="match status" value="1"/>
</dbReference>
<reference evidence="18 19" key="1">
    <citation type="submission" date="2016-10" db="EMBL/GenBank/DDBJ databases">
        <authorList>
            <person name="Varghese N."/>
            <person name="Submissions S."/>
        </authorList>
    </citation>
    <scope>NUCLEOTIDE SEQUENCE [LARGE SCALE GENOMIC DNA]</scope>
    <source>
        <strain evidence="18 19">CECT 8317</strain>
    </source>
</reference>
<dbReference type="SMART" id="SM00729">
    <property type="entry name" value="Elp3"/>
    <property type="match status" value="1"/>
</dbReference>
<dbReference type="PROSITE" id="PS50926">
    <property type="entry name" value="TRAM"/>
    <property type="match status" value="1"/>
</dbReference>
<dbReference type="InterPro" id="IPR020612">
    <property type="entry name" value="Methylthiotransferase_CS"/>
</dbReference>
<dbReference type="Pfam" id="PF01938">
    <property type="entry name" value="TRAM"/>
    <property type="match status" value="1"/>
</dbReference>
<evidence type="ECO:0000313" key="18">
    <source>
        <dbReference type="EMBL" id="SEF56888.1"/>
    </source>
</evidence>
<dbReference type="SFLD" id="SFLDS00029">
    <property type="entry name" value="Radical_SAM"/>
    <property type="match status" value="1"/>
</dbReference>
<evidence type="ECO:0000256" key="10">
    <source>
        <dbReference type="ARBA" id="ARBA00033765"/>
    </source>
</evidence>